<dbReference type="InterPro" id="IPR029787">
    <property type="entry name" value="Nucleotide_cyclase"/>
</dbReference>
<feature type="domain" description="GGDEF" evidence="2">
    <location>
        <begin position="242"/>
        <end position="370"/>
    </location>
</feature>
<sequence length="370" mass="40766">MRSRTPALTPKKPALLHWLVQSPRLADDAKLQRQMRLTLVPSPATPWLNAAGVALLLLGYIWLSHKAIGVGLLLLLLLLTGGRWWLARANPLRWPNAMLVTVLLWCALVGAVALMAMLSGRMVLILFAGLLITGLAFWLMQRHAAAPRFALLEIMVLTLPYLLAAPLSRVQNLFLLADIIPLWLVLAHGLTTSYHRQLAERVTLSAEKQQAAHQDHLTGFLNRAGGEAVMQDICRPSATVHPLSHLFIFDFTPLAALYQSHGVQIGDDVLRTIGERLKMLVRPSDFVCRYTGGQFLILVHDLPYGSEGEFLARFIPALEAPYAFGAFGEVSLQLNTGVLALTQDYQSVDSLMAAAQRALTVKGKEQEVRG</sequence>
<keyword evidence="4" id="KW-1185">Reference proteome</keyword>
<dbReference type="InterPro" id="IPR000160">
    <property type="entry name" value="GGDEF_dom"/>
</dbReference>
<feature type="transmembrane region" description="Helical" evidence="1">
    <location>
        <begin position="44"/>
        <end position="62"/>
    </location>
</feature>
<feature type="transmembrane region" description="Helical" evidence="1">
    <location>
        <begin position="68"/>
        <end position="86"/>
    </location>
</feature>
<dbReference type="PANTHER" id="PTHR44757:SF2">
    <property type="entry name" value="BIOFILM ARCHITECTURE MAINTENANCE PROTEIN MBAA"/>
    <property type="match status" value="1"/>
</dbReference>
<dbReference type="SUPFAM" id="SSF55073">
    <property type="entry name" value="Nucleotide cyclase"/>
    <property type="match status" value="1"/>
</dbReference>
<dbReference type="SMART" id="SM00267">
    <property type="entry name" value="GGDEF"/>
    <property type="match status" value="1"/>
</dbReference>
<proteinExistence type="predicted"/>
<evidence type="ECO:0000259" key="2">
    <source>
        <dbReference type="PROSITE" id="PS50887"/>
    </source>
</evidence>
<dbReference type="PROSITE" id="PS50887">
    <property type="entry name" value="GGDEF"/>
    <property type="match status" value="1"/>
</dbReference>
<dbReference type="InterPro" id="IPR052155">
    <property type="entry name" value="Biofilm_reg_signaling"/>
</dbReference>
<dbReference type="EMBL" id="CP068148">
    <property type="protein sequence ID" value="QQU56783.1"/>
    <property type="molecule type" value="Genomic_DNA"/>
</dbReference>
<evidence type="ECO:0000256" key="1">
    <source>
        <dbReference type="SAM" id="Phobius"/>
    </source>
</evidence>
<feature type="transmembrane region" description="Helical" evidence="1">
    <location>
        <begin position="122"/>
        <end position="140"/>
    </location>
</feature>
<name>A0ABX7DAQ7_SERLI</name>
<keyword evidence="1" id="KW-0812">Transmembrane</keyword>
<dbReference type="PANTHER" id="PTHR44757">
    <property type="entry name" value="DIGUANYLATE CYCLASE DGCP"/>
    <property type="match status" value="1"/>
</dbReference>
<dbReference type="Gene3D" id="3.30.70.270">
    <property type="match status" value="1"/>
</dbReference>
<dbReference type="NCBIfam" id="TIGR00254">
    <property type="entry name" value="GGDEF"/>
    <property type="match status" value="1"/>
</dbReference>
<accession>A0ABX7DAQ7</accession>
<dbReference type="Pfam" id="PF00990">
    <property type="entry name" value="GGDEF"/>
    <property type="match status" value="1"/>
</dbReference>
<dbReference type="InterPro" id="IPR043128">
    <property type="entry name" value="Rev_trsase/Diguanyl_cyclase"/>
</dbReference>
<evidence type="ECO:0000313" key="3">
    <source>
        <dbReference type="EMBL" id="QQU56783.1"/>
    </source>
</evidence>
<dbReference type="RefSeq" id="WP_187961677.1">
    <property type="nucleotide sequence ID" value="NZ_CP061082.1"/>
</dbReference>
<feature type="transmembrane region" description="Helical" evidence="1">
    <location>
        <begin position="98"/>
        <end position="116"/>
    </location>
</feature>
<reference evidence="3 4" key="1">
    <citation type="submission" date="2021-01" db="EMBL/GenBank/DDBJ databases">
        <title>FDA dAtabase for Regulatory Grade micrObial Sequences (FDA-ARGOS): Supporting development and validation of Infectious Disease Dx tests.</title>
        <authorList>
            <person name="Blissenbach B."/>
            <person name="Krut O."/>
            <person name="Tallon L."/>
            <person name="Sadzewicz L."/>
            <person name="Zhao X."/>
            <person name="Boylan J."/>
            <person name="Ott S."/>
            <person name="Bowen H."/>
            <person name="Vavikolanu K."/>
            <person name="Mehta A."/>
            <person name="Aluvathingal J."/>
            <person name="Nadendla S."/>
            <person name="Yan Y."/>
            <person name="Sichtig H."/>
        </authorList>
    </citation>
    <scope>NUCLEOTIDE SEQUENCE [LARGE SCALE GENOMIC DNA]</scope>
    <source>
        <strain evidence="3 4">FDAARGOS_1081</strain>
    </source>
</reference>
<feature type="transmembrane region" description="Helical" evidence="1">
    <location>
        <begin position="149"/>
        <end position="167"/>
    </location>
</feature>
<gene>
    <name evidence="3" type="ORF">I6I38_07260</name>
</gene>
<dbReference type="Proteomes" id="UP000595237">
    <property type="component" value="Chromosome"/>
</dbReference>
<keyword evidence="1" id="KW-1133">Transmembrane helix</keyword>
<organism evidence="3 4">
    <name type="scientific">Serratia liquefaciens</name>
    <dbReference type="NCBI Taxonomy" id="614"/>
    <lineage>
        <taxon>Bacteria</taxon>
        <taxon>Pseudomonadati</taxon>
        <taxon>Pseudomonadota</taxon>
        <taxon>Gammaproteobacteria</taxon>
        <taxon>Enterobacterales</taxon>
        <taxon>Yersiniaceae</taxon>
        <taxon>Serratia</taxon>
    </lineage>
</organism>
<protein>
    <submittedName>
        <fullName evidence="3">Diguanylate cyclase</fullName>
    </submittedName>
</protein>
<evidence type="ECO:0000313" key="4">
    <source>
        <dbReference type="Proteomes" id="UP000595237"/>
    </source>
</evidence>
<keyword evidence="1" id="KW-0472">Membrane</keyword>